<dbReference type="OrthoDB" id="2096344at2759"/>
<feature type="compositionally biased region" description="Low complexity" evidence="7">
    <location>
        <begin position="45"/>
        <end position="57"/>
    </location>
</feature>
<dbReference type="PANTHER" id="PTHR22852">
    <property type="entry name" value="LETHAL 2 DENTICLELESS PROTEIN RETINOIC ACID-REGULATED NUCLEAR MATRIX-ASSOCIATED PROTEIN"/>
    <property type="match status" value="1"/>
</dbReference>
<evidence type="ECO:0000256" key="6">
    <source>
        <dbReference type="PROSITE-ProRule" id="PRU00221"/>
    </source>
</evidence>
<dbReference type="InterPro" id="IPR001680">
    <property type="entry name" value="WD40_rpt"/>
</dbReference>
<name>A0A9W8A2D2_9FUNG</name>
<keyword evidence="9" id="KW-1185">Reference proteome</keyword>
<comment type="caution">
    <text evidence="8">The sequence shown here is derived from an EMBL/GenBank/DDBJ whole genome shotgun (WGS) entry which is preliminary data.</text>
</comment>
<organism evidence="8 9">
    <name type="scientific">Mycoemilia scoparia</name>
    <dbReference type="NCBI Taxonomy" id="417184"/>
    <lineage>
        <taxon>Eukaryota</taxon>
        <taxon>Fungi</taxon>
        <taxon>Fungi incertae sedis</taxon>
        <taxon>Zoopagomycota</taxon>
        <taxon>Kickxellomycotina</taxon>
        <taxon>Kickxellomycetes</taxon>
        <taxon>Kickxellales</taxon>
        <taxon>Kickxellaceae</taxon>
        <taxon>Mycoemilia</taxon>
    </lineage>
</organism>
<dbReference type="Pfam" id="PF00400">
    <property type="entry name" value="WD40"/>
    <property type="match status" value="6"/>
</dbReference>
<dbReference type="InterPro" id="IPR020472">
    <property type="entry name" value="WD40_PAC1"/>
</dbReference>
<dbReference type="GO" id="GO:0030674">
    <property type="term" value="F:protein-macromolecule adaptor activity"/>
    <property type="evidence" value="ECO:0007669"/>
    <property type="project" value="TreeGrafter"/>
</dbReference>
<comment type="similarity">
    <text evidence="5">Belongs to the WD repeat cdt2 family.</text>
</comment>
<keyword evidence="3" id="KW-0677">Repeat</keyword>
<dbReference type="PROSITE" id="PS50294">
    <property type="entry name" value="WD_REPEATS_REGION"/>
    <property type="match status" value="2"/>
</dbReference>
<evidence type="ECO:0000256" key="1">
    <source>
        <dbReference type="ARBA" id="ARBA00004906"/>
    </source>
</evidence>
<feature type="repeat" description="WD" evidence="6">
    <location>
        <begin position="199"/>
        <end position="240"/>
    </location>
</feature>
<dbReference type="EMBL" id="JANBPU010000052">
    <property type="protein sequence ID" value="KAJ1918150.1"/>
    <property type="molecule type" value="Genomic_DNA"/>
</dbReference>
<proteinExistence type="inferred from homology"/>
<reference evidence="8" key="1">
    <citation type="submission" date="2022-07" db="EMBL/GenBank/DDBJ databases">
        <title>Phylogenomic reconstructions and comparative analyses of Kickxellomycotina fungi.</title>
        <authorList>
            <person name="Reynolds N.K."/>
            <person name="Stajich J.E."/>
            <person name="Barry K."/>
            <person name="Grigoriev I.V."/>
            <person name="Crous P."/>
            <person name="Smith M.E."/>
        </authorList>
    </citation>
    <scope>NUCLEOTIDE SEQUENCE</scope>
    <source>
        <strain evidence="8">NBRC 100468</strain>
    </source>
</reference>
<evidence type="ECO:0000256" key="7">
    <source>
        <dbReference type="SAM" id="MobiDB-lite"/>
    </source>
</evidence>
<evidence type="ECO:0000256" key="5">
    <source>
        <dbReference type="ARBA" id="ARBA00038344"/>
    </source>
</evidence>
<dbReference type="SUPFAM" id="SSF50978">
    <property type="entry name" value="WD40 repeat-like"/>
    <property type="match status" value="1"/>
</dbReference>
<dbReference type="AlphaFoldDB" id="A0A9W8A2D2"/>
<dbReference type="InterPro" id="IPR036322">
    <property type="entry name" value="WD40_repeat_dom_sf"/>
</dbReference>
<evidence type="ECO:0000313" key="9">
    <source>
        <dbReference type="Proteomes" id="UP001150538"/>
    </source>
</evidence>
<feature type="repeat" description="WD" evidence="6">
    <location>
        <begin position="241"/>
        <end position="276"/>
    </location>
</feature>
<dbReference type="PRINTS" id="PR00320">
    <property type="entry name" value="GPROTEINBRPT"/>
</dbReference>
<dbReference type="InterPro" id="IPR019775">
    <property type="entry name" value="WD40_repeat_CS"/>
</dbReference>
<evidence type="ECO:0000256" key="3">
    <source>
        <dbReference type="ARBA" id="ARBA00022737"/>
    </source>
</evidence>
<feature type="region of interest" description="Disordered" evidence="7">
    <location>
        <begin position="31"/>
        <end position="57"/>
    </location>
</feature>
<accession>A0A9W8A2D2</accession>
<feature type="repeat" description="WD" evidence="6">
    <location>
        <begin position="443"/>
        <end position="467"/>
    </location>
</feature>
<gene>
    <name evidence="8" type="ORF">H4219_002791</name>
</gene>
<dbReference type="GO" id="GO:0043161">
    <property type="term" value="P:proteasome-mediated ubiquitin-dependent protein catabolic process"/>
    <property type="evidence" value="ECO:0007669"/>
    <property type="project" value="TreeGrafter"/>
</dbReference>
<feature type="region of interest" description="Disordered" evidence="7">
    <location>
        <begin position="302"/>
        <end position="323"/>
    </location>
</feature>
<feature type="repeat" description="WD" evidence="6">
    <location>
        <begin position="481"/>
        <end position="516"/>
    </location>
</feature>
<dbReference type="Proteomes" id="UP001150538">
    <property type="component" value="Unassembled WGS sequence"/>
</dbReference>
<evidence type="ECO:0000256" key="4">
    <source>
        <dbReference type="ARBA" id="ARBA00022786"/>
    </source>
</evidence>
<comment type="pathway">
    <text evidence="1">Protein modification; protein ubiquitination.</text>
</comment>
<dbReference type="PROSITE" id="PS50082">
    <property type="entry name" value="WD_REPEATS_2"/>
    <property type="match status" value="4"/>
</dbReference>
<dbReference type="InterPro" id="IPR051865">
    <property type="entry name" value="WD-repeat_CDT2_adapter"/>
</dbReference>
<sequence>MPCAALRDITASPGINIRQSTLLAALSRTPKRRRNVQAADSDLASSDTENSISNTENSSYDNVLLSKTKQQKVAKGISRWTSTEPPAFTEMPKPRPAICTKRAFLRNRQKIPYASLHPVRTSSVLLSMVSDTDDTLVNHIAELNSDQDPEHNSSQRVTPLASKYTNRCSSGQVFGIADEAGYLRLCESLPRGQRTLARWQAHNNAIFDISFTADDQKVIAVSADETCSLWDTTTQALVGSFMASTKTMRSVCAHPSNPHIFVSGSRDAKIMVWDTRCNGAATQAGFLAHRPVDVIINAHGPSTARSRQNRKYRSARSLGKPLSQTTSITGTQMLTHNPHLLASTCSYDGEVRLWDIRRYGSHLGNAFPTPVATSKVLDKANRNSQMQRSRGITSLHLDPTGTRLYTTCSDNSIRIYNAISLGEPLGEYTAPQLECKGFFVRSAVSPDGRYLAAGSSSSVVNIWELDSFGLPLRKDRSDIVLEGHMREVSCVSWKPQVSATDPQLLTCSDDGTVRIWRSRPDIVQEAKLDPRLRNEWGFASYASQKK</sequence>
<keyword evidence="4" id="KW-0833">Ubl conjugation pathway</keyword>
<dbReference type="PROSITE" id="PS00678">
    <property type="entry name" value="WD_REPEATS_1"/>
    <property type="match status" value="1"/>
</dbReference>
<protein>
    <submittedName>
        <fullName evidence="8">Uncharacterized protein</fullName>
    </submittedName>
</protein>
<dbReference type="GO" id="GO:0005634">
    <property type="term" value="C:nucleus"/>
    <property type="evidence" value="ECO:0007669"/>
    <property type="project" value="TreeGrafter"/>
</dbReference>
<keyword evidence="2 6" id="KW-0853">WD repeat</keyword>
<dbReference type="InterPro" id="IPR015943">
    <property type="entry name" value="WD40/YVTN_repeat-like_dom_sf"/>
</dbReference>
<evidence type="ECO:0000256" key="2">
    <source>
        <dbReference type="ARBA" id="ARBA00022574"/>
    </source>
</evidence>
<dbReference type="Gene3D" id="2.130.10.10">
    <property type="entry name" value="YVTN repeat-like/Quinoprotein amine dehydrogenase"/>
    <property type="match status" value="2"/>
</dbReference>
<dbReference type="PANTHER" id="PTHR22852:SF0">
    <property type="entry name" value="DENTICLELESS PROTEIN HOMOLOG"/>
    <property type="match status" value="1"/>
</dbReference>
<dbReference type="SMART" id="SM00320">
    <property type="entry name" value="WD40"/>
    <property type="match status" value="6"/>
</dbReference>
<evidence type="ECO:0000313" key="8">
    <source>
        <dbReference type="EMBL" id="KAJ1918150.1"/>
    </source>
</evidence>